<dbReference type="NCBIfam" id="TIGR00750">
    <property type="entry name" value="lao"/>
    <property type="match status" value="1"/>
</dbReference>
<keyword evidence="3" id="KW-0378">Hydrolase</keyword>
<dbReference type="eggNOG" id="COG1703">
    <property type="taxonomic scope" value="Bacteria"/>
</dbReference>
<keyword evidence="4" id="KW-0342">GTP-binding</keyword>
<sequence>MHHLAERIGQKEERALARAISYVENDHEEKLELLKSIHSFGKRAYYVGLTGSPGAGKSSLVNRLIAYLRALGLTVGVVAVDPTSPFSGGAILGDRVRMSEHFTDPGVFIRSMGTRGSLGGLARTTKETVALLDAYGYDVILIETVGVGQSELDIMKIADTTAVVLNPGSGDVVQVFKAGIMEIADLFIVNKADLPGVPKLLSEIESMLDLVKHDAPFRPAIVQTVSLRNEGLADVWTEMGHHRQYLEESGEGKRRRTRNLQQAVVEVVHYELMRRIMLQEEERGMTWLSHVEQGDVDPYQAAETILKQWHRDS</sequence>
<dbReference type="InterPro" id="IPR027417">
    <property type="entry name" value="P-loop_NTPase"/>
</dbReference>
<dbReference type="InterPro" id="IPR052040">
    <property type="entry name" value="GTPase/Isobutyryl-CoA_mutase"/>
</dbReference>
<dbReference type="PATRIC" id="fig|1196324.3.peg.15"/>
<dbReference type="AlphaFoldDB" id="I8UL08"/>
<keyword evidence="2" id="KW-0547">Nucleotide-binding</keyword>
<dbReference type="STRING" id="1196324.A374_00080"/>
<dbReference type="EMBL" id="AKKV01000002">
    <property type="protein sequence ID" value="EIT87478.1"/>
    <property type="molecule type" value="Genomic_DNA"/>
</dbReference>
<dbReference type="Gene3D" id="3.40.50.300">
    <property type="entry name" value="P-loop containing nucleotide triphosphate hydrolases"/>
    <property type="match status" value="1"/>
</dbReference>
<name>I8UL08_9BACL</name>
<keyword evidence="5" id="KW-0143">Chaperone</keyword>
<evidence type="ECO:0000256" key="1">
    <source>
        <dbReference type="ARBA" id="ARBA00009625"/>
    </source>
</evidence>
<dbReference type="SUPFAM" id="SSF52540">
    <property type="entry name" value="P-loop containing nucleoside triphosphate hydrolases"/>
    <property type="match status" value="1"/>
</dbReference>
<dbReference type="PANTHER" id="PTHR43087:SF1">
    <property type="entry name" value="LAO_AO TRANSPORT SYSTEM ATPASE"/>
    <property type="match status" value="1"/>
</dbReference>
<keyword evidence="7" id="KW-1185">Reference proteome</keyword>
<evidence type="ECO:0000256" key="3">
    <source>
        <dbReference type="ARBA" id="ARBA00022801"/>
    </source>
</evidence>
<dbReference type="Pfam" id="PF03308">
    <property type="entry name" value="MeaB"/>
    <property type="match status" value="1"/>
</dbReference>
<dbReference type="RefSeq" id="WP_007200127.1">
    <property type="nucleotide sequence ID" value="NZ_AKKV01000002.1"/>
</dbReference>
<reference evidence="6 7" key="1">
    <citation type="journal article" date="2012" name="J. Bacteriol.">
        <title>Genome of Bacillus macauensis ZFHKF-1, a Long-Chain-Forming Bacterium.</title>
        <authorList>
            <person name="Cai L."/>
            <person name="Zhang T."/>
        </authorList>
    </citation>
    <scope>NUCLEOTIDE SEQUENCE [LARGE SCALE GENOMIC DNA]</scope>
    <source>
        <strain evidence="6 7">ZFHKF-1</strain>
    </source>
</reference>
<evidence type="ECO:0000256" key="5">
    <source>
        <dbReference type="ARBA" id="ARBA00023186"/>
    </source>
</evidence>
<dbReference type="CDD" id="cd03114">
    <property type="entry name" value="MMAA-like"/>
    <property type="match status" value="1"/>
</dbReference>
<accession>I8UL08</accession>
<dbReference type="OrthoDB" id="9778292at2"/>
<protein>
    <submittedName>
        <fullName evidence="6">LAO/AO-type transport system ATPase</fullName>
    </submittedName>
</protein>
<dbReference type="Proteomes" id="UP000004080">
    <property type="component" value="Unassembled WGS sequence"/>
</dbReference>
<comment type="similarity">
    <text evidence="1">Belongs to the SIMIBI class G3E GTPase family. ArgK/MeaB subfamily.</text>
</comment>
<comment type="caution">
    <text evidence="6">The sequence shown here is derived from an EMBL/GenBank/DDBJ whole genome shotgun (WGS) entry which is preliminary data.</text>
</comment>
<proteinExistence type="inferred from homology"/>
<organism evidence="6 7">
    <name type="scientific">Fictibacillus macauensis ZFHKF-1</name>
    <dbReference type="NCBI Taxonomy" id="1196324"/>
    <lineage>
        <taxon>Bacteria</taxon>
        <taxon>Bacillati</taxon>
        <taxon>Bacillota</taxon>
        <taxon>Bacilli</taxon>
        <taxon>Bacillales</taxon>
        <taxon>Fictibacillaceae</taxon>
        <taxon>Fictibacillus</taxon>
    </lineage>
</organism>
<dbReference type="GO" id="GO:0003924">
    <property type="term" value="F:GTPase activity"/>
    <property type="evidence" value="ECO:0007669"/>
    <property type="project" value="InterPro"/>
</dbReference>
<dbReference type="PANTHER" id="PTHR43087">
    <property type="entry name" value="LYSINE/ARGININE/ORNITHINE TRANSPORT SYSTEM KINASE"/>
    <property type="match status" value="1"/>
</dbReference>
<dbReference type="InterPro" id="IPR005129">
    <property type="entry name" value="GTPase_ArgK"/>
</dbReference>
<dbReference type="GO" id="GO:0005525">
    <property type="term" value="F:GTP binding"/>
    <property type="evidence" value="ECO:0007669"/>
    <property type="project" value="UniProtKB-KW"/>
</dbReference>
<evidence type="ECO:0000313" key="6">
    <source>
        <dbReference type="EMBL" id="EIT87478.1"/>
    </source>
</evidence>
<evidence type="ECO:0000256" key="2">
    <source>
        <dbReference type="ARBA" id="ARBA00022741"/>
    </source>
</evidence>
<evidence type="ECO:0000313" key="7">
    <source>
        <dbReference type="Proteomes" id="UP000004080"/>
    </source>
</evidence>
<evidence type="ECO:0000256" key="4">
    <source>
        <dbReference type="ARBA" id="ARBA00023134"/>
    </source>
</evidence>
<gene>
    <name evidence="6" type="ORF">A374_00080</name>
</gene>